<keyword evidence="5 10" id="KW-0997">Cell inner membrane</keyword>
<keyword evidence="9 10" id="KW-0472">Membrane</keyword>
<protein>
    <recommendedName>
        <fullName evidence="10">Protein TonB</fullName>
    </recommendedName>
</protein>
<evidence type="ECO:0000256" key="5">
    <source>
        <dbReference type="ARBA" id="ARBA00022519"/>
    </source>
</evidence>
<dbReference type="SUPFAM" id="SSF74653">
    <property type="entry name" value="TolA/TonB C-terminal domain"/>
    <property type="match status" value="1"/>
</dbReference>
<organism evidence="13 14">
    <name type="scientific">Zooshikella harenae</name>
    <dbReference type="NCBI Taxonomy" id="2827238"/>
    <lineage>
        <taxon>Bacteria</taxon>
        <taxon>Pseudomonadati</taxon>
        <taxon>Pseudomonadota</taxon>
        <taxon>Gammaproteobacteria</taxon>
        <taxon>Oceanospirillales</taxon>
        <taxon>Zooshikellaceae</taxon>
        <taxon>Zooshikella</taxon>
    </lineage>
</organism>
<dbReference type="PANTHER" id="PTHR33446:SF14">
    <property type="entry name" value="PROTEIN TONB"/>
    <property type="match status" value="1"/>
</dbReference>
<comment type="similarity">
    <text evidence="2 10">Belongs to the TonB family.</text>
</comment>
<sequence length="272" mass="29827">MMSTYTTYQVGNNDKCRNVRRNNSVWLRSSLAFGGAVGISLALFLLMSHLTKAPKPESISFSPSVSFLRMMVDSPIAESPEPLPDTSPLPAVDQPPELPNPIAESTLKSVTEISSPKVETPKLDLPEITPAVSGNVLAGVQARSAPIQKQQVQPVTSPSAVATNLTATDRIASPSVAIGDLSIGQEVMVLHKATPQYPRRALQRRQEGWVKIRFDVTAQGRATNLQVVEAKPQGMFDRSALESLQHWRFKPKQVNGKAVMRYNMIQVIEYKL</sequence>
<feature type="domain" description="TonB C-terminal" evidence="12">
    <location>
        <begin position="182"/>
        <end position="272"/>
    </location>
</feature>
<dbReference type="RefSeq" id="WP_215821155.1">
    <property type="nucleotide sequence ID" value="NZ_JAGSOY010000054.1"/>
</dbReference>
<keyword evidence="10" id="KW-0735">Signal-anchor</keyword>
<evidence type="ECO:0000259" key="12">
    <source>
        <dbReference type="PROSITE" id="PS52015"/>
    </source>
</evidence>
<name>A0ABS5ZGD1_9GAMM</name>
<evidence type="ECO:0000313" key="14">
    <source>
        <dbReference type="Proteomes" id="UP000690515"/>
    </source>
</evidence>
<dbReference type="Proteomes" id="UP000690515">
    <property type="component" value="Unassembled WGS sequence"/>
</dbReference>
<evidence type="ECO:0000256" key="11">
    <source>
        <dbReference type="SAM" id="MobiDB-lite"/>
    </source>
</evidence>
<dbReference type="InterPro" id="IPR003538">
    <property type="entry name" value="TonB"/>
</dbReference>
<feature type="transmembrane region" description="Helical" evidence="10">
    <location>
        <begin position="25"/>
        <end position="47"/>
    </location>
</feature>
<keyword evidence="6 10" id="KW-0812">Transmembrane</keyword>
<comment type="subcellular location">
    <subcellularLocation>
        <location evidence="1 10">Cell inner membrane</location>
        <topology evidence="1 10">Single-pass membrane protein</topology>
        <orientation evidence="1 10">Periplasmic side</orientation>
    </subcellularLocation>
</comment>
<evidence type="ECO:0000256" key="10">
    <source>
        <dbReference type="RuleBase" id="RU362123"/>
    </source>
</evidence>
<dbReference type="InterPro" id="IPR051045">
    <property type="entry name" value="TonB-dependent_transducer"/>
</dbReference>
<evidence type="ECO:0000256" key="3">
    <source>
        <dbReference type="ARBA" id="ARBA00022448"/>
    </source>
</evidence>
<dbReference type="EMBL" id="JAGSOY010000054">
    <property type="protein sequence ID" value="MBU2712933.1"/>
    <property type="molecule type" value="Genomic_DNA"/>
</dbReference>
<comment type="caution">
    <text evidence="13">The sequence shown here is derived from an EMBL/GenBank/DDBJ whole genome shotgun (WGS) entry which is preliminary data.</text>
</comment>
<keyword evidence="7 10" id="KW-0653">Protein transport</keyword>
<accession>A0ABS5ZGD1</accession>
<dbReference type="InterPro" id="IPR037682">
    <property type="entry name" value="TonB_C"/>
</dbReference>
<proteinExistence type="inferred from homology"/>
<dbReference type="InterPro" id="IPR006260">
    <property type="entry name" value="TonB/TolA_C"/>
</dbReference>
<evidence type="ECO:0000256" key="6">
    <source>
        <dbReference type="ARBA" id="ARBA00022692"/>
    </source>
</evidence>
<dbReference type="NCBIfam" id="TIGR01352">
    <property type="entry name" value="tonB_Cterm"/>
    <property type="match status" value="1"/>
</dbReference>
<evidence type="ECO:0000256" key="2">
    <source>
        <dbReference type="ARBA" id="ARBA00006555"/>
    </source>
</evidence>
<dbReference type="Gene3D" id="3.30.2420.10">
    <property type="entry name" value="TonB"/>
    <property type="match status" value="1"/>
</dbReference>
<reference evidence="13 14" key="1">
    <citation type="submission" date="2021-04" db="EMBL/GenBank/DDBJ databases">
        <authorList>
            <person name="Pira H."/>
            <person name="Risdian C."/>
            <person name="Wink J."/>
        </authorList>
    </citation>
    <scope>NUCLEOTIDE SEQUENCE [LARGE SCALE GENOMIC DNA]</scope>
    <source>
        <strain evidence="13 14">WH53</strain>
    </source>
</reference>
<keyword evidence="8 10" id="KW-1133">Transmembrane helix</keyword>
<keyword evidence="14" id="KW-1185">Reference proteome</keyword>
<dbReference type="PANTHER" id="PTHR33446">
    <property type="entry name" value="PROTEIN TONB-RELATED"/>
    <property type="match status" value="1"/>
</dbReference>
<dbReference type="Pfam" id="PF03544">
    <property type="entry name" value="TonB_C"/>
    <property type="match status" value="1"/>
</dbReference>
<feature type="region of interest" description="Disordered" evidence="11">
    <location>
        <begin position="76"/>
        <end position="102"/>
    </location>
</feature>
<dbReference type="PROSITE" id="PS52015">
    <property type="entry name" value="TONB_CTD"/>
    <property type="match status" value="1"/>
</dbReference>
<dbReference type="PRINTS" id="PR01374">
    <property type="entry name" value="TONBPROTEIN"/>
</dbReference>
<evidence type="ECO:0000256" key="1">
    <source>
        <dbReference type="ARBA" id="ARBA00004383"/>
    </source>
</evidence>
<evidence type="ECO:0000313" key="13">
    <source>
        <dbReference type="EMBL" id="MBU2712933.1"/>
    </source>
</evidence>
<evidence type="ECO:0000256" key="8">
    <source>
        <dbReference type="ARBA" id="ARBA00022989"/>
    </source>
</evidence>
<gene>
    <name evidence="13" type="ORF">KCG35_17835</name>
</gene>
<evidence type="ECO:0000256" key="9">
    <source>
        <dbReference type="ARBA" id="ARBA00023136"/>
    </source>
</evidence>
<comment type="function">
    <text evidence="10">Interacts with outer membrane receptor proteins that carry out high-affinity binding and energy dependent uptake into the periplasmic space of specific substrates. It could act to transduce energy from the cytoplasmic membrane to specific energy-requiring processes in the outer membrane, resulting in the release into the periplasm of ligands bound by these outer membrane proteins.</text>
</comment>
<keyword evidence="3 10" id="KW-0813">Transport</keyword>
<evidence type="ECO:0000256" key="4">
    <source>
        <dbReference type="ARBA" id="ARBA00022475"/>
    </source>
</evidence>
<keyword evidence="4 10" id="KW-1003">Cell membrane</keyword>
<evidence type="ECO:0000256" key="7">
    <source>
        <dbReference type="ARBA" id="ARBA00022927"/>
    </source>
</evidence>